<dbReference type="InterPro" id="IPR002701">
    <property type="entry name" value="CM_II_prokaryot"/>
</dbReference>
<dbReference type="InterPro" id="IPR051331">
    <property type="entry name" value="Chorismate_mutase-related"/>
</dbReference>
<evidence type="ECO:0000313" key="8">
    <source>
        <dbReference type="EMBL" id="QKZ02635.1"/>
    </source>
</evidence>
<gene>
    <name evidence="8" type="ORF">HWQ56_02020</name>
</gene>
<comment type="function">
    <text evidence="5">Catalyzes the Claisen rearrangement of chorismate to prephenate.</text>
</comment>
<evidence type="ECO:0000256" key="1">
    <source>
        <dbReference type="ARBA" id="ARBA00004817"/>
    </source>
</evidence>
<comment type="pathway">
    <text evidence="1 5">Metabolic intermediate biosynthesis; prephenate biosynthesis; prephenate from chorismate: step 1/1.</text>
</comment>
<dbReference type="PANTHER" id="PTHR38041">
    <property type="entry name" value="CHORISMATE MUTASE"/>
    <property type="match status" value="1"/>
</dbReference>
<name>A0A7D5D4V0_9PSED</name>
<dbReference type="InterPro" id="IPR036979">
    <property type="entry name" value="CM_dom_sf"/>
</dbReference>
<dbReference type="GO" id="GO:0046417">
    <property type="term" value="P:chorismate metabolic process"/>
    <property type="evidence" value="ECO:0007669"/>
    <property type="project" value="InterPro"/>
</dbReference>
<dbReference type="UniPathway" id="UPA00120">
    <property type="reaction ID" value="UER00203"/>
</dbReference>
<dbReference type="GO" id="GO:0004106">
    <property type="term" value="F:chorismate mutase activity"/>
    <property type="evidence" value="ECO:0007669"/>
    <property type="project" value="UniProtKB-EC"/>
</dbReference>
<dbReference type="PANTHER" id="PTHR38041:SF2">
    <property type="entry name" value="SECRETED CHORISMATE MUTASE"/>
    <property type="match status" value="1"/>
</dbReference>
<sequence length="183" mass="19674">MPPFISRTLLLCTAAFTLPAFADAPATLAPLLDSVAQRLEVAPKVALTKWDSHKPVLDAPRERDVIAGAGKLAADYKLDGALAEQFFAAQIEANKLVQYSLLSQWNQQGSAPGTPRADLAKEIRPQLDVLQKQLLERLAAFAPSRTDAQCPRWLAAAIGARKADPLQHQALVRATGELCSAPS</sequence>
<evidence type="ECO:0000256" key="2">
    <source>
        <dbReference type="ARBA" id="ARBA00012404"/>
    </source>
</evidence>
<dbReference type="Pfam" id="PF01817">
    <property type="entry name" value="CM_2"/>
    <property type="match status" value="1"/>
</dbReference>
<dbReference type="AlphaFoldDB" id="A0A7D5D4V0"/>
<organism evidence="8 9">
    <name type="scientific">Pseudomonas eucalypticola</name>
    <dbReference type="NCBI Taxonomy" id="2599595"/>
    <lineage>
        <taxon>Bacteria</taxon>
        <taxon>Pseudomonadati</taxon>
        <taxon>Pseudomonadota</taxon>
        <taxon>Gammaproteobacteria</taxon>
        <taxon>Pseudomonadales</taxon>
        <taxon>Pseudomonadaceae</taxon>
        <taxon>Pseudomonas</taxon>
    </lineage>
</organism>
<dbReference type="PIRSF" id="PIRSF026640">
    <property type="entry name" value="Peripl_chor_mut"/>
    <property type="match status" value="1"/>
</dbReference>
<dbReference type="EC" id="5.4.99.5" evidence="2 5"/>
<feature type="chain" id="PRO_5028986489" description="Chorismate mutase" evidence="6">
    <location>
        <begin position="23"/>
        <end position="183"/>
    </location>
</feature>
<dbReference type="SMART" id="SM00830">
    <property type="entry name" value="CM_2"/>
    <property type="match status" value="1"/>
</dbReference>
<dbReference type="Gene3D" id="1.20.59.10">
    <property type="entry name" value="Chorismate mutase"/>
    <property type="match status" value="1"/>
</dbReference>
<reference evidence="8 9" key="1">
    <citation type="submission" date="2020-06" db="EMBL/GenBank/DDBJ databases">
        <title>Pseudomonas eucalypticola sp. nov., an endophyte of Eucalyptus dunnii leaves with biocontrol ability of eucalyptus leaf blight.</title>
        <authorList>
            <person name="Liu Y."/>
            <person name="Song Z."/>
            <person name="Zeng H."/>
            <person name="Lu M."/>
            <person name="Wang X."/>
            <person name="Lian X."/>
            <person name="Zhang Q."/>
        </authorList>
    </citation>
    <scope>NUCLEOTIDE SEQUENCE [LARGE SCALE GENOMIC DNA]</scope>
    <source>
        <strain evidence="8 9">NP-1</strain>
    </source>
</reference>
<dbReference type="NCBIfam" id="TIGR01806">
    <property type="entry name" value="CM_mono2"/>
    <property type="match status" value="1"/>
</dbReference>
<evidence type="ECO:0000256" key="5">
    <source>
        <dbReference type="PIRNR" id="PIRNR026640"/>
    </source>
</evidence>
<feature type="signal peptide" evidence="6">
    <location>
        <begin position="1"/>
        <end position="22"/>
    </location>
</feature>
<evidence type="ECO:0000256" key="6">
    <source>
        <dbReference type="SAM" id="SignalP"/>
    </source>
</evidence>
<evidence type="ECO:0000256" key="4">
    <source>
        <dbReference type="ARBA" id="ARBA00023235"/>
    </source>
</evidence>
<evidence type="ECO:0000259" key="7">
    <source>
        <dbReference type="PROSITE" id="PS51168"/>
    </source>
</evidence>
<accession>A0A7D5D4V0</accession>
<dbReference type="KEGG" id="pez:HWQ56_02020"/>
<dbReference type="Proteomes" id="UP000509568">
    <property type="component" value="Chromosome"/>
</dbReference>
<comment type="catalytic activity">
    <reaction evidence="5">
        <text>chorismate = prephenate</text>
        <dbReference type="Rhea" id="RHEA:13897"/>
        <dbReference type="ChEBI" id="CHEBI:29748"/>
        <dbReference type="ChEBI" id="CHEBI:29934"/>
        <dbReference type="EC" id="5.4.99.5"/>
    </reaction>
</comment>
<dbReference type="InterPro" id="IPR036263">
    <property type="entry name" value="Chorismate_II_sf"/>
</dbReference>
<dbReference type="NCBIfam" id="NF006741">
    <property type="entry name" value="PRK09269.1"/>
    <property type="match status" value="1"/>
</dbReference>
<keyword evidence="4 5" id="KW-0413">Isomerase</keyword>
<keyword evidence="9" id="KW-1185">Reference proteome</keyword>
<dbReference type="InterPro" id="IPR008240">
    <property type="entry name" value="Chorismate_mutase_periplasmic"/>
</dbReference>
<protein>
    <recommendedName>
        <fullName evidence="2 5">Chorismate mutase</fullName>
        <ecNumber evidence="2 5">5.4.99.5</ecNumber>
    </recommendedName>
</protein>
<dbReference type="PROSITE" id="PS51168">
    <property type="entry name" value="CHORISMATE_MUT_2"/>
    <property type="match status" value="1"/>
</dbReference>
<proteinExistence type="predicted"/>
<keyword evidence="3 6" id="KW-0732">Signal</keyword>
<dbReference type="GO" id="GO:0009697">
    <property type="term" value="P:salicylic acid biosynthetic process"/>
    <property type="evidence" value="ECO:0007669"/>
    <property type="project" value="TreeGrafter"/>
</dbReference>
<dbReference type="SUPFAM" id="SSF48600">
    <property type="entry name" value="Chorismate mutase II"/>
    <property type="match status" value="1"/>
</dbReference>
<feature type="domain" description="Chorismate mutase" evidence="7">
    <location>
        <begin position="9"/>
        <end position="102"/>
    </location>
</feature>
<dbReference type="EMBL" id="CP056030">
    <property type="protein sequence ID" value="QKZ02635.1"/>
    <property type="molecule type" value="Genomic_DNA"/>
</dbReference>
<evidence type="ECO:0000256" key="3">
    <source>
        <dbReference type="ARBA" id="ARBA00022729"/>
    </source>
</evidence>
<evidence type="ECO:0000313" key="9">
    <source>
        <dbReference type="Proteomes" id="UP000509568"/>
    </source>
</evidence>
<dbReference type="RefSeq" id="WP_158156300.1">
    <property type="nucleotide sequence ID" value="NZ_CP056030.1"/>
</dbReference>